<accession>A0ABU9N0T1</accession>
<dbReference type="InterPro" id="IPR026041">
    <property type="entry name" value="ElbB"/>
</dbReference>
<dbReference type="PANTHER" id="PTHR10224:SF12">
    <property type="entry name" value="GLYOXALASE ELBB"/>
    <property type="match status" value="1"/>
</dbReference>
<dbReference type="GO" id="GO:0016829">
    <property type="term" value="F:lyase activity"/>
    <property type="evidence" value="ECO:0007669"/>
    <property type="project" value="UniProtKB-KW"/>
</dbReference>
<evidence type="ECO:0000259" key="2">
    <source>
        <dbReference type="Pfam" id="PF01965"/>
    </source>
</evidence>
<keyword evidence="1 3" id="KW-0456">Lyase</keyword>
<dbReference type="CDD" id="cd03133">
    <property type="entry name" value="GATase1_ES1"/>
    <property type="match status" value="1"/>
</dbReference>
<keyword evidence="4" id="KW-1185">Reference proteome</keyword>
<evidence type="ECO:0000256" key="1">
    <source>
        <dbReference type="PIRNR" id="PIRNR006320"/>
    </source>
</evidence>
<dbReference type="Pfam" id="PF01965">
    <property type="entry name" value="DJ-1_PfpI"/>
    <property type="match status" value="1"/>
</dbReference>
<dbReference type="NCBIfam" id="NF008747">
    <property type="entry name" value="PRK11780.1"/>
    <property type="match status" value="1"/>
</dbReference>
<organism evidence="3 4">
    <name type="scientific">Pseudoalteromonas qingdaonensis</name>
    <dbReference type="NCBI Taxonomy" id="3131913"/>
    <lineage>
        <taxon>Bacteria</taxon>
        <taxon>Pseudomonadati</taxon>
        <taxon>Pseudomonadota</taxon>
        <taxon>Gammaproteobacteria</taxon>
        <taxon>Alteromonadales</taxon>
        <taxon>Pseudoalteromonadaceae</taxon>
        <taxon>Pseudoalteromonas</taxon>
    </lineage>
</organism>
<dbReference type="Gene3D" id="3.40.50.880">
    <property type="match status" value="1"/>
</dbReference>
<comment type="function">
    <text evidence="1">Displays glyoxalase activity, catalyzing the conversion of glyoxal to glycolate.</text>
</comment>
<name>A0ABU9N0T1_9GAMM</name>
<dbReference type="SUPFAM" id="SSF52317">
    <property type="entry name" value="Class I glutamine amidotransferase-like"/>
    <property type="match status" value="1"/>
</dbReference>
<evidence type="ECO:0000313" key="3">
    <source>
        <dbReference type="EMBL" id="MEM0516172.1"/>
    </source>
</evidence>
<proteinExistence type="inferred from homology"/>
<sequence>MTKVAIILSGCGVFDGAEIHESVLTLLYLDQAGAQYQCFAPNINQHHVLNHLTGEEQAQTRNVLEEAARIARGEILDLKELNVDDYDALVVPGGFGAAKNLCDFALKGVNSSLNSDVERVCKAFAEQHKPAAYLCIAPALIAHIYPQGTKATIGNDADTASALSKLGAKHVECSVDNIVVDEQAKVVSTPAYMLAGSIKEAASGIEKAINKLLSLVK</sequence>
<reference evidence="3 4" key="1">
    <citation type="submission" date="2024-03" db="EMBL/GenBank/DDBJ databases">
        <title>Pseudoalteromonas qingdaonensis sp. nov., isolated from the intestines of marine benthic organisms.</title>
        <authorList>
            <person name="Lin X."/>
            <person name="Fang S."/>
            <person name="Hu X."/>
        </authorList>
    </citation>
    <scope>NUCLEOTIDE SEQUENCE [LARGE SCALE GENOMIC DNA]</scope>
    <source>
        <strain evidence="3 4">YIC-827</strain>
    </source>
</reference>
<feature type="domain" description="DJ-1/PfpI" evidence="2">
    <location>
        <begin position="78"/>
        <end position="183"/>
    </location>
</feature>
<comment type="catalytic activity">
    <reaction evidence="1">
        <text>glyoxal + H2O = glycolate + H(+)</text>
        <dbReference type="Rhea" id="RHEA:51672"/>
        <dbReference type="ChEBI" id="CHEBI:15377"/>
        <dbReference type="ChEBI" id="CHEBI:15378"/>
        <dbReference type="ChEBI" id="CHEBI:29805"/>
        <dbReference type="ChEBI" id="CHEBI:34779"/>
    </reaction>
</comment>
<dbReference type="PANTHER" id="PTHR10224">
    <property type="entry name" value="ES1 PROTEIN HOMOLOG, MITOCHONDRIAL"/>
    <property type="match status" value="1"/>
</dbReference>
<gene>
    <name evidence="3" type="primary">elbB</name>
    <name evidence="3" type="ORF">WCN91_12225</name>
</gene>
<dbReference type="InterPro" id="IPR002818">
    <property type="entry name" value="DJ-1/PfpI"/>
</dbReference>
<dbReference type="Proteomes" id="UP001447008">
    <property type="component" value="Unassembled WGS sequence"/>
</dbReference>
<protein>
    <recommendedName>
        <fullName evidence="1">Glyoxalase</fullName>
    </recommendedName>
</protein>
<dbReference type="InterPro" id="IPR029062">
    <property type="entry name" value="Class_I_gatase-like"/>
</dbReference>
<dbReference type="RefSeq" id="WP_342679442.1">
    <property type="nucleotide sequence ID" value="NZ_JBCGCU010000014.1"/>
</dbReference>
<dbReference type="EMBL" id="JBCGCU010000014">
    <property type="protein sequence ID" value="MEM0516172.1"/>
    <property type="molecule type" value="Genomic_DNA"/>
</dbReference>
<comment type="similarity">
    <text evidence="1">Belongs to the peptidase C56 family.</text>
</comment>
<evidence type="ECO:0000313" key="4">
    <source>
        <dbReference type="Proteomes" id="UP001447008"/>
    </source>
</evidence>
<dbReference type="PIRSF" id="PIRSF006320">
    <property type="entry name" value="Elb2"/>
    <property type="match status" value="1"/>
</dbReference>
<comment type="caution">
    <text evidence="3">The sequence shown here is derived from an EMBL/GenBank/DDBJ whole genome shotgun (WGS) entry which is preliminary data.</text>
</comment>